<feature type="transmembrane region" description="Helical" evidence="1">
    <location>
        <begin position="12"/>
        <end position="31"/>
    </location>
</feature>
<proteinExistence type="predicted"/>
<accession>A0AA90ZCL3</accession>
<gene>
    <name evidence="2" type="ORF">J2750_001322</name>
</gene>
<feature type="transmembrane region" description="Helical" evidence="1">
    <location>
        <begin position="62"/>
        <end position="84"/>
    </location>
</feature>
<evidence type="ECO:0000313" key="2">
    <source>
        <dbReference type="EMBL" id="MDR6222862.1"/>
    </source>
</evidence>
<evidence type="ECO:0000256" key="1">
    <source>
        <dbReference type="SAM" id="Phobius"/>
    </source>
</evidence>
<keyword evidence="1" id="KW-0472">Membrane</keyword>
<reference evidence="2 3" key="1">
    <citation type="submission" date="2023-07" db="EMBL/GenBank/DDBJ databases">
        <title>Genomic Encyclopedia of Type Strains, Phase IV (KMG-IV): sequencing the most valuable type-strain genomes for metagenomic binning, comparative biology and taxonomic classification.</title>
        <authorList>
            <person name="Goeker M."/>
        </authorList>
    </citation>
    <scope>NUCLEOTIDE SEQUENCE [LARGE SCALE GENOMIC DNA]</scope>
    <source>
        <strain evidence="2 3">DSM 17273</strain>
    </source>
</reference>
<dbReference type="EMBL" id="JAVDQI010000004">
    <property type="protein sequence ID" value="MDR6222862.1"/>
    <property type="molecule type" value="Genomic_DNA"/>
</dbReference>
<protein>
    <submittedName>
        <fullName evidence="2">Uncharacterized protein</fullName>
    </submittedName>
</protein>
<keyword evidence="1" id="KW-0812">Transmembrane</keyword>
<dbReference type="Proteomes" id="UP001185015">
    <property type="component" value="Unassembled WGS sequence"/>
</dbReference>
<feature type="transmembrane region" description="Helical" evidence="1">
    <location>
        <begin position="37"/>
        <end position="55"/>
    </location>
</feature>
<keyword evidence="1" id="KW-1133">Transmembrane helix</keyword>
<comment type="caution">
    <text evidence="2">The sequence shown here is derived from an EMBL/GenBank/DDBJ whole genome shotgun (WGS) entry which is preliminary data.</text>
</comment>
<dbReference type="AlphaFoldDB" id="A0AA90ZCL3"/>
<evidence type="ECO:0000313" key="3">
    <source>
        <dbReference type="Proteomes" id="UP001185015"/>
    </source>
</evidence>
<keyword evidence="3" id="KW-1185">Reference proteome</keyword>
<sequence length="167" mass="18930">MNKLTDKQQSIMFFCLGIFTFLLSGYLLRGIHPPQSIFLMFLVYFLLVGTGILICKDRSSDLVAKAFVISFVALFFISAGFFAYSGHKHMNAKWIDAEQLQTIPEEFAVVTEEELNDYPALKEAMETPGYVKADPDEWMRTIEFLDEKGSYVIKVGDEYYGVGFATA</sequence>
<dbReference type="RefSeq" id="WP_270096779.1">
    <property type="nucleotide sequence ID" value="NZ_JAQFFK010000005.1"/>
</dbReference>
<organism evidence="2 3">
    <name type="scientific">Methanococcoides alaskense</name>
    <dbReference type="NCBI Taxonomy" id="325778"/>
    <lineage>
        <taxon>Archaea</taxon>
        <taxon>Methanobacteriati</taxon>
        <taxon>Methanobacteriota</taxon>
        <taxon>Stenosarchaea group</taxon>
        <taxon>Methanomicrobia</taxon>
        <taxon>Methanosarcinales</taxon>
        <taxon>Methanosarcinaceae</taxon>
        <taxon>Methanococcoides</taxon>
    </lineage>
</organism>
<name>A0AA90ZCL3_9EURY</name>